<dbReference type="Gene3D" id="3.40.630.30">
    <property type="match status" value="2"/>
</dbReference>
<evidence type="ECO:0000313" key="3">
    <source>
        <dbReference type="Proteomes" id="UP000663879"/>
    </source>
</evidence>
<evidence type="ECO:0000259" key="1">
    <source>
        <dbReference type="PROSITE" id="PS51186"/>
    </source>
</evidence>
<keyword evidence="3" id="KW-1185">Reference proteome</keyword>
<dbReference type="OrthoDB" id="41532at2759"/>
<dbReference type="PANTHER" id="PTHR43617:SF2">
    <property type="entry name" value="UPF0039 PROTEIN SLL0451"/>
    <property type="match status" value="1"/>
</dbReference>
<dbReference type="Proteomes" id="UP000663879">
    <property type="component" value="Unassembled WGS sequence"/>
</dbReference>
<dbReference type="SUPFAM" id="SSF55729">
    <property type="entry name" value="Acyl-CoA N-acyltransferases (Nat)"/>
    <property type="match status" value="2"/>
</dbReference>
<name>A0A814NFT7_9BILA</name>
<dbReference type="InterPro" id="IPR016181">
    <property type="entry name" value="Acyl_CoA_acyltransferase"/>
</dbReference>
<comment type="caution">
    <text evidence="2">The sequence shown here is derived from an EMBL/GenBank/DDBJ whole genome shotgun (WGS) entry which is preliminary data.</text>
</comment>
<evidence type="ECO:0000313" key="2">
    <source>
        <dbReference type="EMBL" id="CAF1093019.1"/>
    </source>
</evidence>
<feature type="domain" description="N-acetyltransferase" evidence="1">
    <location>
        <begin position="43"/>
        <end position="193"/>
    </location>
</feature>
<dbReference type="EMBL" id="CAJNOC010007155">
    <property type="protein sequence ID" value="CAF1093019.1"/>
    <property type="molecule type" value="Genomic_DNA"/>
</dbReference>
<dbReference type="Pfam" id="PF00583">
    <property type="entry name" value="Acetyltransf_1"/>
    <property type="match status" value="1"/>
</dbReference>
<gene>
    <name evidence="2" type="ORF">OXX778_LOCUS20766</name>
</gene>
<reference evidence="2" key="1">
    <citation type="submission" date="2021-02" db="EMBL/GenBank/DDBJ databases">
        <authorList>
            <person name="Nowell W R."/>
        </authorList>
    </citation>
    <scope>NUCLEOTIDE SEQUENCE</scope>
    <source>
        <strain evidence="2">Ploen Becks lab</strain>
    </source>
</reference>
<dbReference type="GO" id="GO:0016747">
    <property type="term" value="F:acyltransferase activity, transferring groups other than amino-acyl groups"/>
    <property type="evidence" value="ECO:0007669"/>
    <property type="project" value="InterPro"/>
</dbReference>
<dbReference type="AlphaFoldDB" id="A0A814NFT7"/>
<dbReference type="CDD" id="cd04301">
    <property type="entry name" value="NAT_SF"/>
    <property type="match status" value="1"/>
</dbReference>
<dbReference type="InterPro" id="IPR000182">
    <property type="entry name" value="GNAT_dom"/>
</dbReference>
<dbReference type="PROSITE" id="PS51186">
    <property type="entry name" value="GNAT"/>
    <property type="match status" value="1"/>
</dbReference>
<proteinExistence type="predicted"/>
<dbReference type="PANTHER" id="PTHR43617">
    <property type="entry name" value="L-AMINO ACID N-ACETYLTRANSFERASE"/>
    <property type="match status" value="1"/>
</dbReference>
<sequence>MIQFTVDAKNNKKVNVEQRPIVLEDKEWFCKEFLRSFLFVYSNKVFYISKDDKEILLSQRDNKEKEKWLIETAEDEFNDYVVDPKPGYKALVALIDSNPVGIVLYRELKDERILYLAQGFIIPDYQKKGIGSSLLEKLLEGISHDYDEFHVLARHQNDAAMNLYNQLGFSVSNAKIVEKYGYNPMRYISFTKQSPHRKQVFDTKKIEFTEFEAENEEWFRTQMKSIYKNTYGTKSFIIQKSNELITLGIDSITEKEEWINEIIENCLNEFYINPKPGFKSLVFNYEKQPIACFLFEVKNDFINVVEAFVIEEYRAKGLFKLFISTISSYKNAGIKNIIINVRHQNEIMLQCTTKMGFHINANSSSLFHVSMQKNIENFEVRIISARGIQFLECKINEHEWLILNFVKNFLNLYQNVIFFTKNDYNQNPLILKDENLKKKFATELINKYLNDYNKNMIKVQIVCKNNEKIGAVFYKIDVTNHSLLILDIFTINAEILQNILCDFVKYSKTNNNTRIINVVVNHLNDRFIQALVNSNFQIGNNKEYYEPLYQKLFYLN</sequence>
<accession>A0A814NFT7</accession>
<protein>
    <recommendedName>
        <fullName evidence="1">N-acetyltransferase domain-containing protein</fullName>
    </recommendedName>
</protein>
<organism evidence="2 3">
    <name type="scientific">Brachionus calyciflorus</name>
    <dbReference type="NCBI Taxonomy" id="104777"/>
    <lineage>
        <taxon>Eukaryota</taxon>
        <taxon>Metazoa</taxon>
        <taxon>Spiralia</taxon>
        <taxon>Gnathifera</taxon>
        <taxon>Rotifera</taxon>
        <taxon>Eurotatoria</taxon>
        <taxon>Monogononta</taxon>
        <taxon>Pseudotrocha</taxon>
        <taxon>Ploima</taxon>
        <taxon>Brachionidae</taxon>
        <taxon>Brachionus</taxon>
    </lineage>
</organism>
<dbReference type="InterPro" id="IPR050276">
    <property type="entry name" value="MshD_Acetyltransferase"/>
</dbReference>